<keyword evidence="2" id="KW-0489">Methyltransferase</keyword>
<accession>A0A7W7FTG2</accession>
<evidence type="ECO:0000313" key="3">
    <source>
        <dbReference type="Proteomes" id="UP000533598"/>
    </source>
</evidence>
<dbReference type="Pfam" id="PF08241">
    <property type="entry name" value="Methyltransf_11"/>
    <property type="match status" value="1"/>
</dbReference>
<evidence type="ECO:0000259" key="1">
    <source>
        <dbReference type="Pfam" id="PF08241"/>
    </source>
</evidence>
<sequence>MTGELNTYDTATAAAYRQAREIPRAGLTHWRAAIERHLAPAAGACVLDLGAGTGLFTTALADWFGVRVLAIEPAEAMRAHIPAHPLVTVRPGDAAHIPAEDGSLDGAWLSTVIHHVPDRVAAGHELRRVLRPGAPVLIRGIFRERPLELNVLRYFPEGIRALAGFPTVTEVRADLGVAGFEQVSLESVAQTSAPDLGTVLGRIQQNGDTLLRGLRAEEYAAGLDRLRAAVAAGASGPIIDRLDLLVLH</sequence>
<dbReference type="PANTHER" id="PTHR43591">
    <property type="entry name" value="METHYLTRANSFERASE"/>
    <property type="match status" value="1"/>
</dbReference>
<feature type="domain" description="Methyltransferase type 11" evidence="1">
    <location>
        <begin position="47"/>
        <end position="136"/>
    </location>
</feature>
<protein>
    <submittedName>
        <fullName evidence="2">SAM-dependent methyltransferase</fullName>
    </submittedName>
</protein>
<keyword evidence="2" id="KW-0808">Transferase</keyword>
<dbReference type="EMBL" id="JACHMH010000001">
    <property type="protein sequence ID" value="MBB4674784.1"/>
    <property type="molecule type" value="Genomic_DNA"/>
</dbReference>
<keyword evidence="3" id="KW-1185">Reference proteome</keyword>
<reference evidence="2 3" key="1">
    <citation type="submission" date="2020-08" db="EMBL/GenBank/DDBJ databases">
        <title>Sequencing the genomes of 1000 actinobacteria strains.</title>
        <authorList>
            <person name="Klenk H.-P."/>
        </authorList>
    </citation>
    <scope>NUCLEOTIDE SEQUENCE [LARGE SCALE GENOMIC DNA]</scope>
    <source>
        <strain evidence="2 3">DSM 44230</strain>
    </source>
</reference>
<organism evidence="2 3">
    <name type="scientific">Crossiella cryophila</name>
    <dbReference type="NCBI Taxonomy" id="43355"/>
    <lineage>
        <taxon>Bacteria</taxon>
        <taxon>Bacillati</taxon>
        <taxon>Actinomycetota</taxon>
        <taxon>Actinomycetes</taxon>
        <taxon>Pseudonocardiales</taxon>
        <taxon>Pseudonocardiaceae</taxon>
        <taxon>Crossiella</taxon>
    </lineage>
</organism>
<dbReference type="AlphaFoldDB" id="A0A7W7FTG2"/>
<dbReference type="RefSeq" id="WP_221489770.1">
    <property type="nucleotide sequence ID" value="NZ_BAAAUI010000024.1"/>
</dbReference>
<dbReference type="CDD" id="cd02440">
    <property type="entry name" value="AdoMet_MTases"/>
    <property type="match status" value="1"/>
</dbReference>
<dbReference type="Gene3D" id="3.40.50.150">
    <property type="entry name" value="Vaccinia Virus protein VP39"/>
    <property type="match status" value="1"/>
</dbReference>
<dbReference type="GO" id="GO:0032259">
    <property type="term" value="P:methylation"/>
    <property type="evidence" value="ECO:0007669"/>
    <property type="project" value="UniProtKB-KW"/>
</dbReference>
<comment type="caution">
    <text evidence="2">The sequence shown here is derived from an EMBL/GenBank/DDBJ whole genome shotgun (WGS) entry which is preliminary data.</text>
</comment>
<proteinExistence type="predicted"/>
<gene>
    <name evidence="2" type="ORF">HNR67_000902</name>
</gene>
<evidence type="ECO:0000313" key="2">
    <source>
        <dbReference type="EMBL" id="MBB4674784.1"/>
    </source>
</evidence>
<dbReference type="GO" id="GO:0008757">
    <property type="term" value="F:S-adenosylmethionine-dependent methyltransferase activity"/>
    <property type="evidence" value="ECO:0007669"/>
    <property type="project" value="InterPro"/>
</dbReference>
<dbReference type="SUPFAM" id="SSF53335">
    <property type="entry name" value="S-adenosyl-L-methionine-dependent methyltransferases"/>
    <property type="match status" value="1"/>
</dbReference>
<dbReference type="Proteomes" id="UP000533598">
    <property type="component" value="Unassembled WGS sequence"/>
</dbReference>
<dbReference type="InterPro" id="IPR029063">
    <property type="entry name" value="SAM-dependent_MTases_sf"/>
</dbReference>
<dbReference type="InterPro" id="IPR013216">
    <property type="entry name" value="Methyltransf_11"/>
</dbReference>
<name>A0A7W7FTG2_9PSEU</name>